<protein>
    <submittedName>
        <fullName evidence="2">Uncharacterized protein</fullName>
    </submittedName>
</protein>
<evidence type="ECO:0000313" key="1">
    <source>
        <dbReference type="Proteomes" id="UP000887564"/>
    </source>
</evidence>
<organism evidence="1 2">
    <name type="scientific">Parascaris equorum</name>
    <name type="common">Equine roundworm</name>
    <dbReference type="NCBI Taxonomy" id="6256"/>
    <lineage>
        <taxon>Eukaryota</taxon>
        <taxon>Metazoa</taxon>
        <taxon>Ecdysozoa</taxon>
        <taxon>Nematoda</taxon>
        <taxon>Chromadorea</taxon>
        <taxon>Rhabditida</taxon>
        <taxon>Spirurina</taxon>
        <taxon>Ascaridomorpha</taxon>
        <taxon>Ascaridoidea</taxon>
        <taxon>Ascarididae</taxon>
        <taxon>Parascaris</taxon>
    </lineage>
</organism>
<accession>A0A914R6K7</accession>
<evidence type="ECO:0000313" key="2">
    <source>
        <dbReference type="WBParaSite" id="PEQ_0000208601-mRNA-1"/>
    </source>
</evidence>
<dbReference type="Proteomes" id="UP000887564">
    <property type="component" value="Unplaced"/>
</dbReference>
<dbReference type="AlphaFoldDB" id="A0A914R6K7"/>
<name>A0A914R6K7_PAREQ</name>
<dbReference type="WBParaSite" id="PEQ_0000208601-mRNA-1">
    <property type="protein sequence ID" value="PEQ_0000208601-mRNA-1"/>
    <property type="gene ID" value="PEQ_0000208601"/>
</dbReference>
<proteinExistence type="predicted"/>
<reference evidence="2" key="1">
    <citation type="submission" date="2022-11" db="UniProtKB">
        <authorList>
            <consortium name="WormBaseParasite"/>
        </authorList>
    </citation>
    <scope>IDENTIFICATION</scope>
</reference>
<keyword evidence="1" id="KW-1185">Reference proteome</keyword>
<sequence>MKSEPHEFSQTLPQPILEVPRITIISCSNNINQLSVCAYADNVDVQTVQFH</sequence>